<evidence type="ECO:0000256" key="2">
    <source>
        <dbReference type="SAM" id="MobiDB-lite"/>
    </source>
</evidence>
<comment type="caution">
    <text evidence="3">The sequence shown here is derived from an EMBL/GenBank/DDBJ whole genome shotgun (WGS) entry which is preliminary data.</text>
</comment>
<evidence type="ECO:0000313" key="3">
    <source>
        <dbReference type="EMBL" id="ORA67284.1"/>
    </source>
</evidence>
<dbReference type="AlphaFoldDB" id="A0A1X0D4F0"/>
<proteinExistence type="predicted"/>
<gene>
    <name evidence="3" type="ORF">BST23_08020</name>
</gene>
<dbReference type="SUPFAM" id="SSF51735">
    <property type="entry name" value="NAD(P)-binding Rossmann-fold domains"/>
    <property type="match status" value="1"/>
</dbReference>
<dbReference type="PANTHER" id="PTHR43539">
    <property type="entry name" value="FLAVIN-BINDING MONOOXYGENASE-LIKE PROTEIN (AFU_ORTHOLOGUE AFUA_4G09220)"/>
    <property type="match status" value="1"/>
</dbReference>
<dbReference type="GO" id="GO:0004497">
    <property type="term" value="F:monooxygenase activity"/>
    <property type="evidence" value="ECO:0007669"/>
    <property type="project" value="TreeGrafter"/>
</dbReference>
<dbReference type="InterPro" id="IPR050982">
    <property type="entry name" value="Auxin_biosynth/cation_transpt"/>
</dbReference>
<dbReference type="InterPro" id="IPR036188">
    <property type="entry name" value="FAD/NAD-bd_sf"/>
</dbReference>
<dbReference type="PRINTS" id="PR00368">
    <property type="entry name" value="FADPNR"/>
</dbReference>
<evidence type="ECO:0000313" key="4">
    <source>
        <dbReference type="Proteomes" id="UP000192772"/>
    </source>
</evidence>
<dbReference type="SUPFAM" id="SSF51905">
    <property type="entry name" value="FAD/NAD(P)-binding domain"/>
    <property type="match status" value="1"/>
</dbReference>
<protein>
    <submittedName>
        <fullName evidence="3">Pyridine nucleotide-disulfide oxidoreductase</fullName>
    </submittedName>
</protein>
<dbReference type="PANTHER" id="PTHR43539:SF78">
    <property type="entry name" value="FLAVIN-CONTAINING MONOOXYGENASE"/>
    <property type="match status" value="1"/>
</dbReference>
<dbReference type="GO" id="GO:0005829">
    <property type="term" value="C:cytosol"/>
    <property type="evidence" value="ECO:0007669"/>
    <property type="project" value="TreeGrafter"/>
</dbReference>
<dbReference type="GO" id="GO:0050660">
    <property type="term" value="F:flavin adenine dinucleotide binding"/>
    <property type="evidence" value="ECO:0007669"/>
    <property type="project" value="TreeGrafter"/>
</dbReference>
<dbReference type="OrthoDB" id="178899at2"/>
<dbReference type="Pfam" id="PF13738">
    <property type="entry name" value="Pyr_redox_3"/>
    <property type="match status" value="1"/>
</dbReference>
<reference evidence="3 4" key="1">
    <citation type="submission" date="2017-02" db="EMBL/GenBank/DDBJ databases">
        <title>The new phylogeny of genus Mycobacterium.</title>
        <authorList>
            <person name="Tortoli E."/>
            <person name="Trovato A."/>
            <person name="Cirillo D.M."/>
        </authorList>
    </citation>
    <scope>NUCLEOTIDE SEQUENCE [LARGE SCALE GENOMIC DNA]</scope>
    <source>
        <strain evidence="3 4">FI-09383</strain>
    </source>
</reference>
<feature type="region of interest" description="Disordered" evidence="2">
    <location>
        <begin position="384"/>
        <end position="405"/>
    </location>
</feature>
<dbReference type="STRING" id="81858.BST23_08020"/>
<dbReference type="EMBL" id="MVHP01000006">
    <property type="protein sequence ID" value="ORA67284.1"/>
    <property type="molecule type" value="Genomic_DNA"/>
</dbReference>
<dbReference type="InterPro" id="IPR036291">
    <property type="entry name" value="NAD(P)-bd_dom_sf"/>
</dbReference>
<name>A0A1X0D4F0_9MYCO</name>
<dbReference type="Gene3D" id="3.50.50.60">
    <property type="entry name" value="FAD/NAD(P)-binding domain"/>
    <property type="match status" value="1"/>
</dbReference>
<evidence type="ECO:0000256" key="1">
    <source>
        <dbReference type="ARBA" id="ARBA00023002"/>
    </source>
</evidence>
<organism evidence="3 4">
    <name type="scientific">Mycolicibacterium elephantis</name>
    <dbReference type="NCBI Taxonomy" id="81858"/>
    <lineage>
        <taxon>Bacteria</taxon>
        <taxon>Bacillati</taxon>
        <taxon>Actinomycetota</taxon>
        <taxon>Actinomycetes</taxon>
        <taxon>Mycobacteriales</taxon>
        <taxon>Mycobacteriaceae</taxon>
        <taxon>Mycolicibacterium</taxon>
    </lineage>
</organism>
<dbReference type="Proteomes" id="UP000192772">
    <property type="component" value="Unassembled WGS sequence"/>
</dbReference>
<keyword evidence="1" id="KW-0560">Oxidoreductase</keyword>
<dbReference type="RefSeq" id="WP_083042755.1">
    <property type="nucleotide sequence ID" value="NZ_MVHP01000006.1"/>
</dbReference>
<sequence length="405" mass="43304">MEDALVIGSGPAGLACAAELRRCGVRASVLERGARTGAAWAGRYDALRFNTCRWNSALPGAPFPRRFGWFPSRDQYVGYLQDYADRRHVPVRHDTAVSHLDPVPSGGWTLATNRGPLAARHVIVATGVFHTPVVPAWQGRDEFRHNIIHAAHYRDSDPFVGQRVLVVGAGSTGMEIAYQLARGGASRVMLAVRTPPNILLRVVGGLPGDLPLPLFLRLPSAMVDRVLMALQGSVVGDLSDHGLRRPVEGPLAGLKRRGAGTAIVDREVVDAIRDGSIRVVAAVDRLTRDGAVLADGTEVTADSVIAATGYRTGLPELVGHLGVLDDRGMPRDGQGAEVLPGLRFVGFVFRPGLPRFVGHCARRVAREVAAQPVTGRPAAVARRVPWTTAPPVPDDCSPPASRRPT</sequence>
<dbReference type="PRINTS" id="PR00469">
    <property type="entry name" value="PNDRDTASEII"/>
</dbReference>
<accession>A0A1X0D4F0</accession>